<organism evidence="1 2">
    <name type="scientific">candidate division MSBL1 archaeon SCGC-AAA259E22</name>
    <dbReference type="NCBI Taxonomy" id="1698265"/>
    <lineage>
        <taxon>Archaea</taxon>
        <taxon>Methanobacteriati</taxon>
        <taxon>Methanobacteriota</taxon>
        <taxon>candidate division MSBL1</taxon>
    </lineage>
</organism>
<comment type="caution">
    <text evidence="1">The sequence shown here is derived from an EMBL/GenBank/DDBJ whole genome shotgun (WGS) entry which is preliminary data.</text>
</comment>
<name>A0A133UHK5_9EURY</name>
<dbReference type="InterPro" id="IPR021530">
    <property type="entry name" value="AllH-like"/>
</dbReference>
<gene>
    <name evidence="1" type="ORF">AKJ66_01400</name>
</gene>
<dbReference type="EMBL" id="LHXP01000011">
    <property type="protein sequence ID" value="KXA93683.1"/>
    <property type="molecule type" value="Genomic_DNA"/>
</dbReference>
<protein>
    <recommendedName>
        <fullName evidence="3">DUF2877 domain-containing protein</fullName>
    </recommendedName>
</protein>
<dbReference type="Pfam" id="PF11392">
    <property type="entry name" value="AllH"/>
    <property type="match status" value="1"/>
</dbReference>
<dbReference type="AlphaFoldDB" id="A0A133UHK5"/>
<dbReference type="Proteomes" id="UP000070657">
    <property type="component" value="Unassembled WGS sequence"/>
</dbReference>
<keyword evidence="2" id="KW-1185">Reference proteome</keyword>
<proteinExistence type="predicted"/>
<accession>A0A133UHK5</accession>
<reference evidence="1 2" key="1">
    <citation type="journal article" date="2016" name="Sci. Rep.">
        <title>Metabolic traits of an uncultured archaeal lineage -MSBL1- from brine pools of the Red Sea.</title>
        <authorList>
            <person name="Mwirichia R."/>
            <person name="Alam I."/>
            <person name="Rashid M."/>
            <person name="Vinu M."/>
            <person name="Ba-Alawi W."/>
            <person name="Anthony Kamau A."/>
            <person name="Kamanda Ngugi D."/>
            <person name="Goker M."/>
            <person name="Klenk H.P."/>
            <person name="Bajic V."/>
            <person name="Stingl U."/>
        </authorList>
    </citation>
    <scope>NUCLEOTIDE SEQUENCE [LARGE SCALE GENOMIC DNA]</scope>
    <source>
        <strain evidence="1">SCGC-AAA259E22</strain>
    </source>
</reference>
<evidence type="ECO:0008006" key="3">
    <source>
        <dbReference type="Google" id="ProtNLM"/>
    </source>
</evidence>
<sequence length="308" mass="33550">MERRINAISIGSPISDVLKEEARGRVHSVFDRTFNLLIDDRLVGIARKDVYPGPSNVIVDVPPTEDMPALGVEKDMKTHVNDNLLSVGRILEFSLNDAKFWRPKTRVENHVDLEILGKNLELAKRLLSAKAGEEGLEQLSLYIDEIRHGNEPYGELNKVTGKAGPRLTDLVRSIKSSDLIGIGRNAEKLIGLGPGLTPSGDDLLTGLMIALRWMAGSVNGNFEIVRKINETIIDAADSTTLISEQQLIHASRGETNALIQELIEAIFIGSSTDVEVGVERVSKIGETSGADIMVGLFLGLAVGLERID</sequence>
<dbReference type="PATRIC" id="fig|1698265.3.peg.94"/>
<evidence type="ECO:0000313" key="2">
    <source>
        <dbReference type="Proteomes" id="UP000070657"/>
    </source>
</evidence>
<evidence type="ECO:0000313" key="1">
    <source>
        <dbReference type="EMBL" id="KXA93683.1"/>
    </source>
</evidence>